<name>A0A650EKU0_9HELI</name>
<evidence type="ECO:0000313" key="2">
    <source>
        <dbReference type="EMBL" id="QGT50196.1"/>
    </source>
</evidence>
<protein>
    <recommendedName>
        <fullName evidence="1">Metallo-beta-lactamase domain-containing protein</fullName>
    </recommendedName>
</protein>
<dbReference type="AlphaFoldDB" id="A0A650EKU0"/>
<dbReference type="EMBL" id="MN577568">
    <property type="protein sequence ID" value="QGT50196.1"/>
    <property type="molecule type" value="Genomic_DNA"/>
</dbReference>
<dbReference type="Gene3D" id="3.60.15.10">
    <property type="entry name" value="Ribonuclease Z/Hydroxyacylglutathione hydrolase-like"/>
    <property type="match status" value="1"/>
</dbReference>
<dbReference type="InterPro" id="IPR001279">
    <property type="entry name" value="Metallo-B-lactamas"/>
</dbReference>
<accession>A0A650EKU0</accession>
<proteinExistence type="predicted"/>
<sequence length="373" mass="43128">MSDYLDYFSLANASRTHARTMTYKNRTIFCNENQEAILPPKVSWKEVARYYLHYPQDARPKNRVPFVDSDFKMCYFKPSIAWLGHSSLFLTFLHLHILVDPVFSMYASPFPFANRAFKQTKCFCADDFPPLFAVIITHSHFDHLDKASIMQIQEKTQYFICPLKVGDYLKSWKIPASKIIELDWWNGIALRESCAAQKDFVPQDLRKDKQESTKHQAILRITATPSQHNSARMGGFNTTLWASFVIEFLGEDSQYTKVFLSGDGGYYTHFQRIKEAFGGFDLACLESGQYNQAWRFSHSFPHEIVQEAIDLKAKMVLPIHWGRFIAGTHAWNGVAKYLHQRLPPLGILCAIPQIGQVYTIGENPPTFKWWENE</sequence>
<dbReference type="PANTHER" id="PTHR15032">
    <property type="entry name" value="N-ACYL-PHOSPHATIDYLETHANOLAMINE-HYDROLYZING PHOSPHOLIPASE D"/>
    <property type="match status" value="1"/>
</dbReference>
<dbReference type="Pfam" id="PF12706">
    <property type="entry name" value="Lactamase_B_2"/>
    <property type="match status" value="1"/>
</dbReference>
<evidence type="ECO:0000259" key="1">
    <source>
        <dbReference type="Pfam" id="PF12706"/>
    </source>
</evidence>
<feature type="domain" description="Metallo-beta-lactamase" evidence="1">
    <location>
        <begin position="97"/>
        <end position="321"/>
    </location>
</feature>
<dbReference type="InterPro" id="IPR036866">
    <property type="entry name" value="RibonucZ/Hydroxyglut_hydro"/>
</dbReference>
<dbReference type="GO" id="GO:0005737">
    <property type="term" value="C:cytoplasm"/>
    <property type="evidence" value="ECO:0007669"/>
    <property type="project" value="TreeGrafter"/>
</dbReference>
<organism evidence="2">
    <name type="scientific">uncultured Helicobacter sp</name>
    <dbReference type="NCBI Taxonomy" id="175537"/>
    <lineage>
        <taxon>Bacteria</taxon>
        <taxon>Pseudomonadati</taxon>
        <taxon>Campylobacterota</taxon>
        <taxon>Epsilonproteobacteria</taxon>
        <taxon>Campylobacterales</taxon>
        <taxon>Helicobacteraceae</taxon>
        <taxon>Helicobacter</taxon>
        <taxon>environmental samples</taxon>
    </lineage>
</organism>
<dbReference type="PANTHER" id="PTHR15032:SF4">
    <property type="entry name" value="N-ACYL-PHOSPHATIDYLETHANOLAMINE-HYDROLYZING PHOSPHOLIPASE D"/>
    <property type="match status" value="1"/>
</dbReference>
<dbReference type="SUPFAM" id="SSF56281">
    <property type="entry name" value="Metallo-hydrolase/oxidoreductase"/>
    <property type="match status" value="1"/>
</dbReference>
<gene>
    <name evidence="2" type="ORF">Helico6505_0280</name>
</gene>
<reference evidence="2" key="1">
    <citation type="journal article" date="2020" name="J. ISSAAS">
        <title>Lactobacilli and other gastrointestinal microbiota of Peromyscus leucopus, reservoir host for agents of Lyme disease and other zoonoses in North America.</title>
        <authorList>
            <person name="Milovic A."/>
            <person name="Bassam K."/>
            <person name="Shao H."/>
            <person name="Chatzistamou I."/>
            <person name="Tufts D.M."/>
            <person name="Diuk-Wasser M."/>
            <person name="Barbour A.G."/>
        </authorList>
    </citation>
    <scope>NUCLEOTIDE SEQUENCE</scope>
    <source>
        <strain evidence="2">LL4</strain>
    </source>
</reference>